<dbReference type="SUPFAM" id="SSF52540">
    <property type="entry name" value="P-loop containing nucleoside triphosphate hydrolases"/>
    <property type="match status" value="1"/>
</dbReference>
<evidence type="ECO:0000259" key="2">
    <source>
        <dbReference type="Pfam" id="PF24883"/>
    </source>
</evidence>
<evidence type="ECO:0000256" key="1">
    <source>
        <dbReference type="ARBA" id="ARBA00022737"/>
    </source>
</evidence>
<dbReference type="EMBL" id="KN818266">
    <property type="protein sequence ID" value="KIL62841.1"/>
    <property type="molecule type" value="Genomic_DNA"/>
</dbReference>
<keyword evidence="1" id="KW-0677">Repeat</keyword>
<sequence length="252" mass="28425">LHDSWFSPPSCHPNTRKTVLKEIQEWLDKPKSSPVLWLNGPAGVGKSVIAKTISGLQNNVVGTFFFSTSSDRSAATLFPTLAWQLARRIPETRPYILDALKSSDALQTSQIEQQFDLFIVQPLKNVSCSGKLMIIDGVDECVDENMLKRFLRVLTEAAETHSMPLRFLICSRPEPRIHAILERAPDDPPDTPIGLSDESKEDIARYLEDKFNTIRQPAKNGSPWFQQSDIRELVQRSCGQFLYASTIVRLLD</sequence>
<feature type="non-terminal residue" evidence="3">
    <location>
        <position position="252"/>
    </location>
</feature>
<dbReference type="InParanoid" id="A0A0C2X128"/>
<evidence type="ECO:0000313" key="3">
    <source>
        <dbReference type="EMBL" id="KIL62841.1"/>
    </source>
</evidence>
<dbReference type="Gene3D" id="3.40.50.300">
    <property type="entry name" value="P-loop containing nucleotide triphosphate hydrolases"/>
    <property type="match status" value="1"/>
</dbReference>
<dbReference type="PANTHER" id="PTHR10039:SF14">
    <property type="entry name" value="NACHT DOMAIN-CONTAINING PROTEIN"/>
    <property type="match status" value="1"/>
</dbReference>
<keyword evidence="4" id="KW-1185">Reference proteome</keyword>
<gene>
    <name evidence="3" type="ORF">M378DRAFT_46701</name>
</gene>
<reference evidence="3 4" key="1">
    <citation type="submission" date="2014-04" db="EMBL/GenBank/DDBJ databases">
        <title>Evolutionary Origins and Diversification of the Mycorrhizal Mutualists.</title>
        <authorList>
            <consortium name="DOE Joint Genome Institute"/>
            <consortium name="Mycorrhizal Genomics Consortium"/>
            <person name="Kohler A."/>
            <person name="Kuo A."/>
            <person name="Nagy L.G."/>
            <person name="Floudas D."/>
            <person name="Copeland A."/>
            <person name="Barry K.W."/>
            <person name="Cichocki N."/>
            <person name="Veneault-Fourrey C."/>
            <person name="LaButti K."/>
            <person name="Lindquist E.A."/>
            <person name="Lipzen A."/>
            <person name="Lundell T."/>
            <person name="Morin E."/>
            <person name="Murat C."/>
            <person name="Riley R."/>
            <person name="Ohm R."/>
            <person name="Sun H."/>
            <person name="Tunlid A."/>
            <person name="Henrissat B."/>
            <person name="Grigoriev I.V."/>
            <person name="Hibbett D.S."/>
            <person name="Martin F."/>
        </authorList>
    </citation>
    <scope>NUCLEOTIDE SEQUENCE [LARGE SCALE GENOMIC DNA]</scope>
    <source>
        <strain evidence="3 4">Koide BX008</strain>
    </source>
</reference>
<organism evidence="3 4">
    <name type="scientific">Amanita muscaria (strain Koide BX008)</name>
    <dbReference type="NCBI Taxonomy" id="946122"/>
    <lineage>
        <taxon>Eukaryota</taxon>
        <taxon>Fungi</taxon>
        <taxon>Dikarya</taxon>
        <taxon>Basidiomycota</taxon>
        <taxon>Agaricomycotina</taxon>
        <taxon>Agaricomycetes</taxon>
        <taxon>Agaricomycetidae</taxon>
        <taxon>Agaricales</taxon>
        <taxon>Pluteineae</taxon>
        <taxon>Amanitaceae</taxon>
        <taxon>Amanita</taxon>
    </lineage>
</organism>
<dbReference type="AlphaFoldDB" id="A0A0C2X128"/>
<dbReference type="Pfam" id="PF24883">
    <property type="entry name" value="NPHP3_N"/>
    <property type="match status" value="1"/>
</dbReference>
<evidence type="ECO:0000313" key="4">
    <source>
        <dbReference type="Proteomes" id="UP000054549"/>
    </source>
</evidence>
<proteinExistence type="predicted"/>
<feature type="domain" description="Nephrocystin 3-like N-terminal" evidence="2">
    <location>
        <begin position="21"/>
        <end position="172"/>
    </location>
</feature>
<dbReference type="InterPro" id="IPR056884">
    <property type="entry name" value="NPHP3-like_N"/>
</dbReference>
<dbReference type="STRING" id="946122.A0A0C2X128"/>
<accession>A0A0C2X128</accession>
<protein>
    <recommendedName>
        <fullName evidence="2">Nephrocystin 3-like N-terminal domain-containing protein</fullName>
    </recommendedName>
</protein>
<name>A0A0C2X128_AMAMK</name>
<dbReference type="HOGENOM" id="CLU_000288_6_10_1"/>
<dbReference type="PANTHER" id="PTHR10039">
    <property type="entry name" value="AMELOGENIN"/>
    <property type="match status" value="1"/>
</dbReference>
<dbReference type="OrthoDB" id="2683869at2759"/>
<dbReference type="InterPro" id="IPR027417">
    <property type="entry name" value="P-loop_NTPase"/>
</dbReference>
<dbReference type="Proteomes" id="UP000054549">
    <property type="component" value="Unassembled WGS sequence"/>
</dbReference>
<feature type="non-terminal residue" evidence="3">
    <location>
        <position position="1"/>
    </location>
</feature>